<feature type="transmembrane region" description="Helical" evidence="7">
    <location>
        <begin position="143"/>
        <end position="161"/>
    </location>
</feature>
<comment type="subcellular location">
    <subcellularLocation>
        <location evidence="1">Membrane</location>
        <topology evidence="1">Multi-pass membrane protein</topology>
    </subcellularLocation>
</comment>
<keyword evidence="4 7" id="KW-1133">Transmembrane helix</keyword>
<evidence type="ECO:0000313" key="8">
    <source>
        <dbReference type="EMBL" id="KIW73969.1"/>
    </source>
</evidence>
<dbReference type="HOGENOM" id="CLU_018303_1_1_1"/>
<evidence type="ECO:0000256" key="2">
    <source>
        <dbReference type="ARBA" id="ARBA00022448"/>
    </source>
</evidence>
<evidence type="ECO:0008006" key="10">
    <source>
        <dbReference type="Google" id="ProtNLM"/>
    </source>
</evidence>
<feature type="compositionally biased region" description="Acidic residues" evidence="6">
    <location>
        <begin position="38"/>
        <end position="47"/>
    </location>
</feature>
<keyword evidence="9" id="KW-1185">Reference proteome</keyword>
<feature type="transmembrane region" description="Helical" evidence="7">
    <location>
        <begin position="511"/>
        <end position="531"/>
    </location>
</feature>
<reference evidence="8 9" key="1">
    <citation type="submission" date="2015-01" db="EMBL/GenBank/DDBJ databases">
        <title>The Genome Sequence of Capronia semiimmersa CBS27337.</title>
        <authorList>
            <consortium name="The Broad Institute Genomics Platform"/>
            <person name="Cuomo C."/>
            <person name="de Hoog S."/>
            <person name="Gorbushina A."/>
            <person name="Stielow B."/>
            <person name="Teixiera M."/>
            <person name="Abouelleil A."/>
            <person name="Chapman S.B."/>
            <person name="Priest M."/>
            <person name="Young S.K."/>
            <person name="Wortman J."/>
            <person name="Nusbaum C."/>
            <person name="Birren B."/>
        </authorList>
    </citation>
    <scope>NUCLEOTIDE SEQUENCE [LARGE SCALE GENOMIC DNA]</scope>
    <source>
        <strain evidence="8 9">CBS 27337</strain>
    </source>
</reference>
<dbReference type="PANTHER" id="PTHR19432">
    <property type="entry name" value="SUGAR TRANSPORTER"/>
    <property type="match status" value="1"/>
</dbReference>
<accession>A0A0D2GNK9</accession>
<evidence type="ECO:0000256" key="7">
    <source>
        <dbReference type="SAM" id="Phobius"/>
    </source>
</evidence>
<feature type="compositionally biased region" description="Low complexity" evidence="6">
    <location>
        <begin position="1"/>
        <end position="18"/>
    </location>
</feature>
<feature type="transmembrane region" description="Helical" evidence="7">
    <location>
        <begin position="71"/>
        <end position="89"/>
    </location>
</feature>
<feature type="region of interest" description="Disordered" evidence="6">
    <location>
        <begin position="402"/>
        <end position="487"/>
    </location>
</feature>
<feature type="compositionally biased region" description="Polar residues" evidence="6">
    <location>
        <begin position="456"/>
        <end position="481"/>
    </location>
</feature>
<dbReference type="GO" id="GO:0005886">
    <property type="term" value="C:plasma membrane"/>
    <property type="evidence" value="ECO:0007669"/>
    <property type="project" value="TreeGrafter"/>
</dbReference>
<evidence type="ECO:0000256" key="4">
    <source>
        <dbReference type="ARBA" id="ARBA00022989"/>
    </source>
</evidence>
<dbReference type="SUPFAM" id="SSF103473">
    <property type="entry name" value="MFS general substrate transporter"/>
    <property type="match status" value="1"/>
</dbReference>
<dbReference type="Proteomes" id="UP000054266">
    <property type="component" value="Unassembled WGS sequence"/>
</dbReference>
<dbReference type="GO" id="GO:0008506">
    <property type="term" value="F:sucrose:proton symporter activity"/>
    <property type="evidence" value="ECO:0007669"/>
    <property type="project" value="TreeGrafter"/>
</dbReference>
<feature type="transmembrane region" description="Helical" evidence="7">
    <location>
        <begin position="181"/>
        <end position="200"/>
    </location>
</feature>
<feature type="transmembrane region" description="Helical" evidence="7">
    <location>
        <begin position="537"/>
        <end position="562"/>
    </location>
</feature>
<keyword evidence="5 7" id="KW-0472">Membrane</keyword>
<dbReference type="STRING" id="5601.A0A0D2GNK9"/>
<evidence type="ECO:0000313" key="9">
    <source>
        <dbReference type="Proteomes" id="UP000054266"/>
    </source>
</evidence>
<sequence length="672" mass="74139">MSRSDLSSDSSERSPLLRGANANDDIHEQSLRGKGQDSEDPYQPDEDYFGHTSPDGIDLEGSESLESKSSLYLILLTVCIGGLQIVWSVELSNGSPYLLSLGMSKALLAFVWLAGPLTGVLVQPYIGIKSDQCRISWGRRKPFMLAGTLGTMASSMILAYARDIVRVIGRFGTDAPYVGGYRVGTIILATVMMWCLDFSINTVQAAIRAFIVDNAPSHQQESANAWASRMNGLGNVLGYLFGYLDLPRYFHFFGNTQFKVLVVLASMALSSSVLVSILSIKERNPQLDPPSKDSEEGGILAFFRQVFSSMRRLPPQIRKVCEIQFFHWIGWFPFLFYITTWIGQLYVNPHLKPGMSDTEVERLWGEATRIGTLALLVYAVVSFTSNIILPFLVVPSYKAQDSDSDSDSLPPPPITPITPTSPVGVRTPGTPWGERPPTSRSGTSQWKPGHRPRPLSRSQTSLSVNRPLNTPGLTRLNNTPGLNRLHRSEKSETLTRWLTMIQIPGLTLRRAWLLAQLLFAGCMWSTLFISTPLGGSIMVALVGVSWSLSLWAPFALISGEIAKREERRRKKRRERIASGQDVDEADDKEMEEEDQAGIILGLHNVALSAPQVLATLISSAVFKLLQKPRNVPGDTSVGWTLRIGGLAALVAVFITSRMKEPGDEDEEEIVSP</sequence>
<dbReference type="PANTHER" id="PTHR19432:SF35">
    <property type="entry name" value="SOLUTE CARRIER FAMILY 45 MEMBER 3 ISOFORM X1"/>
    <property type="match status" value="1"/>
</dbReference>
<feature type="transmembrane region" description="Helical" evidence="7">
    <location>
        <begin position="367"/>
        <end position="394"/>
    </location>
</feature>
<feature type="compositionally biased region" description="Basic and acidic residues" evidence="6">
    <location>
        <begin position="24"/>
        <end position="37"/>
    </location>
</feature>
<dbReference type="InterPro" id="IPR036259">
    <property type="entry name" value="MFS_trans_sf"/>
</dbReference>
<feature type="transmembrane region" description="Helical" evidence="7">
    <location>
        <begin position="101"/>
        <end position="122"/>
    </location>
</feature>
<evidence type="ECO:0000256" key="6">
    <source>
        <dbReference type="SAM" id="MobiDB-lite"/>
    </source>
</evidence>
<proteinExistence type="predicted"/>
<dbReference type="EMBL" id="KN846956">
    <property type="protein sequence ID" value="KIW73969.1"/>
    <property type="molecule type" value="Genomic_DNA"/>
</dbReference>
<keyword evidence="2" id="KW-0813">Transport</keyword>
<dbReference type="Pfam" id="PF13347">
    <property type="entry name" value="MFS_2"/>
    <property type="match status" value="1"/>
</dbReference>
<feature type="transmembrane region" description="Helical" evidence="7">
    <location>
        <begin position="258"/>
        <end position="277"/>
    </location>
</feature>
<evidence type="ECO:0000256" key="1">
    <source>
        <dbReference type="ARBA" id="ARBA00004141"/>
    </source>
</evidence>
<feature type="region of interest" description="Disordered" evidence="6">
    <location>
        <begin position="1"/>
        <end position="54"/>
    </location>
</feature>
<evidence type="ECO:0000256" key="5">
    <source>
        <dbReference type="ARBA" id="ARBA00023136"/>
    </source>
</evidence>
<feature type="region of interest" description="Disordered" evidence="6">
    <location>
        <begin position="568"/>
        <end position="589"/>
    </location>
</feature>
<keyword evidence="3 7" id="KW-0812">Transmembrane</keyword>
<evidence type="ECO:0000256" key="3">
    <source>
        <dbReference type="ARBA" id="ARBA00022692"/>
    </source>
</evidence>
<gene>
    <name evidence="8" type="ORF">PV04_02043</name>
</gene>
<organism evidence="8 9">
    <name type="scientific">Phialophora macrospora</name>
    <dbReference type="NCBI Taxonomy" id="1851006"/>
    <lineage>
        <taxon>Eukaryota</taxon>
        <taxon>Fungi</taxon>
        <taxon>Dikarya</taxon>
        <taxon>Ascomycota</taxon>
        <taxon>Pezizomycotina</taxon>
        <taxon>Eurotiomycetes</taxon>
        <taxon>Chaetothyriomycetidae</taxon>
        <taxon>Chaetothyriales</taxon>
        <taxon>Herpotrichiellaceae</taxon>
        <taxon>Phialophora</taxon>
    </lineage>
</organism>
<feature type="transmembrane region" description="Helical" evidence="7">
    <location>
        <begin position="325"/>
        <end position="347"/>
    </location>
</feature>
<name>A0A0D2GNK9_9EURO</name>
<dbReference type="AlphaFoldDB" id="A0A0D2GNK9"/>
<dbReference type="Gene3D" id="1.20.1250.20">
    <property type="entry name" value="MFS general substrate transporter like domains"/>
    <property type="match status" value="1"/>
</dbReference>
<protein>
    <recommendedName>
        <fullName evidence="10">General alpha-glucoside permease</fullName>
    </recommendedName>
</protein>